<evidence type="ECO:0000259" key="1">
    <source>
        <dbReference type="Pfam" id="PF10135"/>
    </source>
</evidence>
<gene>
    <name evidence="2" type="ORF">GGQ64_004487</name>
</gene>
<dbReference type="AlphaFoldDB" id="A0A7W6GLC4"/>
<dbReference type="Pfam" id="PF10135">
    <property type="entry name" value="Rod-binding"/>
    <property type="match status" value="1"/>
</dbReference>
<comment type="caution">
    <text evidence="2">The sequence shown here is derived from an EMBL/GenBank/DDBJ whole genome shotgun (WGS) entry which is preliminary data.</text>
</comment>
<dbReference type="EMBL" id="JACIEE010000010">
    <property type="protein sequence ID" value="MBB3979247.1"/>
    <property type="molecule type" value="Genomic_DNA"/>
</dbReference>
<organism evidence="2 3">
    <name type="scientific">Mycoplana azooxidifex</name>
    <dbReference type="NCBI Taxonomy" id="1636188"/>
    <lineage>
        <taxon>Bacteria</taxon>
        <taxon>Pseudomonadati</taxon>
        <taxon>Pseudomonadota</taxon>
        <taxon>Alphaproteobacteria</taxon>
        <taxon>Hyphomicrobiales</taxon>
        <taxon>Rhizobiaceae</taxon>
        <taxon>Mycoplana</taxon>
    </lineage>
</organism>
<feature type="domain" description="Flagellar protein FlgJ N-terminal" evidence="1">
    <location>
        <begin position="115"/>
        <end position="161"/>
    </location>
</feature>
<reference evidence="2 3" key="1">
    <citation type="submission" date="2020-08" db="EMBL/GenBank/DDBJ databases">
        <title>Genomic Encyclopedia of Type Strains, Phase IV (KMG-IV): sequencing the most valuable type-strain genomes for metagenomic binning, comparative biology and taxonomic classification.</title>
        <authorList>
            <person name="Goeker M."/>
        </authorList>
    </citation>
    <scope>NUCLEOTIDE SEQUENCE [LARGE SCALE GENOMIC DNA]</scope>
    <source>
        <strain evidence="2 3">DSM 100211</strain>
    </source>
</reference>
<evidence type="ECO:0000313" key="2">
    <source>
        <dbReference type="EMBL" id="MBB3979247.1"/>
    </source>
</evidence>
<proteinExistence type="predicted"/>
<dbReference type="InterPro" id="IPR019301">
    <property type="entry name" value="Flagellar_prot_FlgJ_N"/>
</dbReference>
<sequence>MNRLAFRHDGGRGRVIPERQLTVAISPPSDLVLDVVRAADPSAVQEAQTKLKSQRASFEATSLADAGNGFGAAVGILNRDTALTTAASASGGAAADKIPATYRKFEAMVLQNFVKSMLPADSEEVYGKGTTGEIWRGMMAEQIGDVIAQSGGIGIAASLMKDQEKKNAAGDIARIDPNDQRVATAMVQQLQRDTFGDVSAAGINNDNDNKTA</sequence>
<accession>A0A7W6GLC4</accession>
<dbReference type="Proteomes" id="UP000574761">
    <property type="component" value="Unassembled WGS sequence"/>
</dbReference>
<evidence type="ECO:0000313" key="3">
    <source>
        <dbReference type="Proteomes" id="UP000574761"/>
    </source>
</evidence>
<keyword evidence="3" id="KW-1185">Reference proteome</keyword>
<protein>
    <submittedName>
        <fullName evidence="2">Rod binding domain-containing protein</fullName>
    </submittedName>
</protein>
<name>A0A7W6GLC4_9HYPH</name>